<sequence length="198" mass="22341">SLVFAMLVCEYIDRCKQLGLKELGSMAPWGKYSCPSNKNQAGNKRQKSKNQAENKRQRRNHMEENYSDEVCHLMQPFFAYNVPIVPCHYSEELNTQYWRRSVEEAVVRGRLLDGAVADCSSHICSNSLCSRMATMVGHVLGKSILEVSLVPLCSICGYDFDLQCQLRSDVLVVREQRCLIQNTVLGTATALQTTTLLV</sequence>
<evidence type="ECO:0000256" key="1">
    <source>
        <dbReference type="SAM" id="MobiDB-lite"/>
    </source>
</evidence>
<feature type="region of interest" description="Disordered" evidence="1">
    <location>
        <begin position="34"/>
        <end position="59"/>
    </location>
</feature>
<name>A0A061RRG3_9CHLO</name>
<feature type="non-terminal residue" evidence="2">
    <location>
        <position position="1"/>
    </location>
</feature>
<accession>A0A061RRG3</accession>
<dbReference type="EMBL" id="GBEZ01012618">
    <property type="protein sequence ID" value="JAC73285.1"/>
    <property type="molecule type" value="Transcribed_RNA"/>
</dbReference>
<organism evidence="2">
    <name type="scientific">Tetraselmis sp. GSL018</name>
    <dbReference type="NCBI Taxonomy" id="582737"/>
    <lineage>
        <taxon>Eukaryota</taxon>
        <taxon>Viridiplantae</taxon>
        <taxon>Chlorophyta</taxon>
        <taxon>core chlorophytes</taxon>
        <taxon>Chlorodendrophyceae</taxon>
        <taxon>Chlorodendrales</taxon>
        <taxon>Chlorodendraceae</taxon>
        <taxon>Tetraselmis</taxon>
    </lineage>
</organism>
<feature type="compositionally biased region" description="Basic and acidic residues" evidence="1">
    <location>
        <begin position="50"/>
        <end position="59"/>
    </location>
</feature>
<proteinExistence type="predicted"/>
<gene>
    <name evidence="2" type="ORF">TSPGSL018_29251</name>
</gene>
<protein>
    <submittedName>
        <fullName evidence="2">Uncharacterized protein</fullName>
    </submittedName>
</protein>
<feature type="compositionally biased region" description="Polar residues" evidence="1">
    <location>
        <begin position="34"/>
        <end position="43"/>
    </location>
</feature>
<dbReference type="AlphaFoldDB" id="A0A061RRG3"/>
<feature type="non-terminal residue" evidence="2">
    <location>
        <position position="198"/>
    </location>
</feature>
<reference evidence="2" key="1">
    <citation type="submission" date="2014-05" db="EMBL/GenBank/DDBJ databases">
        <title>The transcriptome of the halophilic microalga Tetraselmis sp. GSL018 isolated from the Great Salt Lake, Utah.</title>
        <authorList>
            <person name="Jinkerson R.E."/>
            <person name="D'Adamo S."/>
            <person name="Posewitz M.C."/>
        </authorList>
    </citation>
    <scope>NUCLEOTIDE SEQUENCE</scope>
    <source>
        <strain evidence="2">GSL018</strain>
    </source>
</reference>
<evidence type="ECO:0000313" key="2">
    <source>
        <dbReference type="EMBL" id="JAC73285.1"/>
    </source>
</evidence>